<proteinExistence type="predicted"/>
<feature type="region of interest" description="Disordered" evidence="1">
    <location>
        <begin position="30"/>
        <end position="69"/>
    </location>
</feature>
<evidence type="ECO:0000313" key="2">
    <source>
        <dbReference type="EMBL" id="EKD21607.1"/>
    </source>
</evidence>
<feature type="compositionally biased region" description="Acidic residues" evidence="1">
    <location>
        <begin position="48"/>
        <end position="58"/>
    </location>
</feature>
<dbReference type="EMBL" id="JH921428">
    <property type="protein sequence ID" value="EKD21607.1"/>
    <property type="molecule type" value="Genomic_DNA"/>
</dbReference>
<dbReference type="KEGG" id="mbe:MBM_00720"/>
<protein>
    <submittedName>
        <fullName evidence="2">Uncharacterized protein</fullName>
    </submittedName>
</protein>
<feature type="compositionally biased region" description="Polar residues" evidence="1">
    <location>
        <begin position="30"/>
        <end position="47"/>
    </location>
</feature>
<gene>
    <name evidence="2" type="ORF">MBM_00720</name>
</gene>
<sequence length="69" mass="7316">MVYESLALLLSNLRPAGKILRTPLKAALTAPSSSFTAQPTVPSTQEEATSEQDDEDDPSALTNLEEALA</sequence>
<evidence type="ECO:0000313" key="3">
    <source>
        <dbReference type="Proteomes" id="UP000006753"/>
    </source>
</evidence>
<evidence type="ECO:0000256" key="1">
    <source>
        <dbReference type="SAM" id="MobiDB-lite"/>
    </source>
</evidence>
<organism evidence="2 3">
    <name type="scientific">Marssonina brunnea f. sp. multigermtubi (strain MB_m1)</name>
    <name type="common">Marssonina leaf spot fungus</name>
    <dbReference type="NCBI Taxonomy" id="1072389"/>
    <lineage>
        <taxon>Eukaryota</taxon>
        <taxon>Fungi</taxon>
        <taxon>Dikarya</taxon>
        <taxon>Ascomycota</taxon>
        <taxon>Pezizomycotina</taxon>
        <taxon>Leotiomycetes</taxon>
        <taxon>Helotiales</taxon>
        <taxon>Drepanopezizaceae</taxon>
        <taxon>Drepanopeziza</taxon>
    </lineage>
</organism>
<keyword evidence="3" id="KW-1185">Reference proteome</keyword>
<dbReference type="HOGENOM" id="CLU_2722715_0_0_1"/>
<accession>K1X9D7</accession>
<name>K1X9D7_MARBU</name>
<dbReference type="AlphaFoldDB" id="K1X9D7"/>
<dbReference type="Proteomes" id="UP000006753">
    <property type="component" value="Unassembled WGS sequence"/>
</dbReference>
<dbReference type="InParanoid" id="K1X9D7"/>
<reference evidence="2 3" key="1">
    <citation type="journal article" date="2012" name="BMC Genomics">
        <title>Sequencing the genome of Marssonina brunnea reveals fungus-poplar co-evolution.</title>
        <authorList>
            <person name="Zhu S."/>
            <person name="Cao Y.-Z."/>
            <person name="Jiang C."/>
            <person name="Tan B.-Y."/>
            <person name="Wang Z."/>
            <person name="Feng S."/>
            <person name="Zhang L."/>
            <person name="Su X.-H."/>
            <person name="Brejova B."/>
            <person name="Vinar T."/>
            <person name="Xu M."/>
            <person name="Wang M.-X."/>
            <person name="Zhang S.-G."/>
            <person name="Huang M.-R."/>
            <person name="Wu R."/>
            <person name="Zhou Y."/>
        </authorList>
    </citation>
    <scope>NUCLEOTIDE SEQUENCE [LARGE SCALE GENOMIC DNA]</scope>
    <source>
        <strain evidence="2 3">MB_m1</strain>
    </source>
</reference>